<dbReference type="SUPFAM" id="SSF53756">
    <property type="entry name" value="UDP-Glycosyltransferase/glycogen phosphorylase"/>
    <property type="match status" value="1"/>
</dbReference>
<evidence type="ECO:0000259" key="2">
    <source>
        <dbReference type="Pfam" id="PF00534"/>
    </source>
</evidence>
<dbReference type="RefSeq" id="WP_181472380.1">
    <property type="nucleotide sequence ID" value="NZ_JACEFG010000002.1"/>
</dbReference>
<feature type="coiled-coil region" evidence="1">
    <location>
        <begin position="184"/>
        <end position="211"/>
    </location>
</feature>
<keyword evidence="4" id="KW-1185">Reference proteome</keyword>
<dbReference type="GO" id="GO:0016757">
    <property type="term" value="F:glycosyltransferase activity"/>
    <property type="evidence" value="ECO:0007669"/>
    <property type="project" value="InterPro"/>
</dbReference>
<name>A0A838CU06_9BACI</name>
<organism evidence="3 4">
    <name type="scientific">Halobacillus locisalis</name>
    <dbReference type="NCBI Taxonomy" id="220753"/>
    <lineage>
        <taxon>Bacteria</taxon>
        <taxon>Bacillati</taxon>
        <taxon>Bacillota</taxon>
        <taxon>Bacilli</taxon>
        <taxon>Bacillales</taxon>
        <taxon>Bacillaceae</taxon>
        <taxon>Halobacillus</taxon>
    </lineage>
</organism>
<sequence length="381" mass="44239">MKKIVFFQPYIQKWRYDFLKRFINETESNYKVYSLYGKNESKKQKAGTYKNIQGINATSLLSVPIRINIKGQHYPVYWSPFLFMKLLRIRPDVIVTEGEINIFNNIAIGLYCKIFNKEYLWWSLGKVRNRNSNIINKLFKPIVNHYLQKSKFIIARNSLAKKYYLSNFNINHQKIIIAPNSLDEKAIDLEIAEYEEEANKLKNKYNGRKIILFSGAIIKGKRLDDLLYSINKIKSSINNVLCIIVGDGPEKSNLEKMVIKLGLEENVMFTGPVYKAVSKYFLIADLVVLPGMGGLVIHHAMVHSKPIVTRMADGVEEDLVFDGYNGYILRDYDNEKLVEKIMDVINQSEKINEMGNNSRNIVETRWNMNIMIKQIIKGIEK</sequence>
<dbReference type="AlphaFoldDB" id="A0A838CU06"/>
<dbReference type="CDD" id="cd03801">
    <property type="entry name" value="GT4_PimA-like"/>
    <property type="match status" value="1"/>
</dbReference>
<accession>A0A838CU06</accession>
<proteinExistence type="predicted"/>
<protein>
    <submittedName>
        <fullName evidence="3">Glycosyltransferase family 4 protein</fullName>
    </submittedName>
</protein>
<dbReference type="InterPro" id="IPR001296">
    <property type="entry name" value="Glyco_trans_1"/>
</dbReference>
<dbReference type="Pfam" id="PF00534">
    <property type="entry name" value="Glycos_transf_1"/>
    <property type="match status" value="1"/>
</dbReference>
<dbReference type="Gene3D" id="3.40.50.2000">
    <property type="entry name" value="Glycogen Phosphorylase B"/>
    <property type="match status" value="2"/>
</dbReference>
<evidence type="ECO:0000313" key="4">
    <source>
        <dbReference type="Proteomes" id="UP000571017"/>
    </source>
</evidence>
<dbReference type="EMBL" id="JACEFG010000002">
    <property type="protein sequence ID" value="MBA2175363.1"/>
    <property type="molecule type" value="Genomic_DNA"/>
</dbReference>
<feature type="domain" description="Glycosyl transferase family 1" evidence="2">
    <location>
        <begin position="198"/>
        <end position="360"/>
    </location>
</feature>
<keyword evidence="3" id="KW-0808">Transferase</keyword>
<evidence type="ECO:0000256" key="1">
    <source>
        <dbReference type="SAM" id="Coils"/>
    </source>
</evidence>
<comment type="caution">
    <text evidence="3">The sequence shown here is derived from an EMBL/GenBank/DDBJ whole genome shotgun (WGS) entry which is preliminary data.</text>
</comment>
<gene>
    <name evidence="3" type="ORF">H0266_10690</name>
</gene>
<evidence type="ECO:0000313" key="3">
    <source>
        <dbReference type="EMBL" id="MBA2175363.1"/>
    </source>
</evidence>
<dbReference type="Proteomes" id="UP000571017">
    <property type="component" value="Unassembled WGS sequence"/>
</dbReference>
<reference evidence="3 4" key="1">
    <citation type="journal article" date="2004" name="Extremophiles">
        <title>Halobacillus locisalis sp. nov., a halophilic bacterium isolated from a marine solar saltern of the Yellow Sea in Korea.</title>
        <authorList>
            <person name="Yoon J.H."/>
            <person name="Kang K.H."/>
            <person name="Oh T.K."/>
            <person name="Park Y.H."/>
        </authorList>
    </citation>
    <scope>NUCLEOTIDE SEQUENCE [LARGE SCALE GENOMIC DNA]</scope>
    <source>
        <strain evidence="3 4">KCTC 3788</strain>
    </source>
</reference>
<keyword evidence="1" id="KW-0175">Coiled coil</keyword>
<dbReference type="PANTHER" id="PTHR12526">
    <property type="entry name" value="GLYCOSYLTRANSFERASE"/>
    <property type="match status" value="1"/>
</dbReference>